<evidence type="ECO:0000256" key="6">
    <source>
        <dbReference type="ARBA" id="ARBA00023136"/>
    </source>
</evidence>
<dbReference type="Pfam" id="PF05977">
    <property type="entry name" value="MFS_3"/>
    <property type="match status" value="1"/>
</dbReference>
<protein>
    <submittedName>
        <fullName evidence="8">MFS transporter</fullName>
    </submittedName>
</protein>
<evidence type="ECO:0000313" key="8">
    <source>
        <dbReference type="EMBL" id="TDD64826.1"/>
    </source>
</evidence>
<feature type="transmembrane region" description="Helical" evidence="7">
    <location>
        <begin position="69"/>
        <end position="89"/>
    </location>
</feature>
<dbReference type="InterPro" id="IPR010290">
    <property type="entry name" value="TM_effector"/>
</dbReference>
<gene>
    <name evidence="8" type="ORF">E1262_26955</name>
</gene>
<evidence type="ECO:0000256" key="4">
    <source>
        <dbReference type="ARBA" id="ARBA00022692"/>
    </source>
</evidence>
<reference evidence="8 9" key="1">
    <citation type="submission" date="2019-02" db="EMBL/GenBank/DDBJ databases">
        <title>Draft genome sequences of novel Actinobacteria.</title>
        <authorList>
            <person name="Sahin N."/>
            <person name="Ay H."/>
            <person name="Saygin H."/>
        </authorList>
    </citation>
    <scope>NUCLEOTIDE SEQUENCE [LARGE SCALE GENOMIC DNA]</scope>
    <source>
        <strain evidence="8 9">8K307</strain>
    </source>
</reference>
<keyword evidence="2" id="KW-0813">Transport</keyword>
<dbReference type="InterPro" id="IPR036259">
    <property type="entry name" value="MFS_trans_sf"/>
</dbReference>
<accession>A0A4R5A207</accession>
<evidence type="ECO:0000256" key="7">
    <source>
        <dbReference type="SAM" id="Phobius"/>
    </source>
</evidence>
<dbReference type="SUPFAM" id="SSF103473">
    <property type="entry name" value="MFS general substrate transporter"/>
    <property type="match status" value="1"/>
</dbReference>
<keyword evidence="4 7" id="KW-0812">Transmembrane</keyword>
<dbReference type="GO" id="GO:0005886">
    <property type="term" value="C:plasma membrane"/>
    <property type="evidence" value="ECO:0007669"/>
    <property type="project" value="UniProtKB-SubCell"/>
</dbReference>
<evidence type="ECO:0000256" key="5">
    <source>
        <dbReference type="ARBA" id="ARBA00022989"/>
    </source>
</evidence>
<feature type="transmembrane region" description="Helical" evidence="7">
    <location>
        <begin position="38"/>
        <end position="57"/>
    </location>
</feature>
<dbReference type="Gene3D" id="1.20.1250.20">
    <property type="entry name" value="MFS general substrate transporter like domains"/>
    <property type="match status" value="1"/>
</dbReference>
<keyword evidence="5 7" id="KW-1133">Transmembrane helix</keyword>
<dbReference type="Proteomes" id="UP000295217">
    <property type="component" value="Unassembled WGS sequence"/>
</dbReference>
<evidence type="ECO:0000256" key="3">
    <source>
        <dbReference type="ARBA" id="ARBA00022475"/>
    </source>
</evidence>
<organism evidence="8 9">
    <name type="scientific">Jiangella aurantiaca</name>
    <dbReference type="NCBI Taxonomy" id="2530373"/>
    <lineage>
        <taxon>Bacteria</taxon>
        <taxon>Bacillati</taxon>
        <taxon>Actinomycetota</taxon>
        <taxon>Actinomycetes</taxon>
        <taxon>Jiangellales</taxon>
        <taxon>Jiangellaceae</taxon>
        <taxon>Jiangella</taxon>
    </lineage>
</organism>
<keyword evidence="6 7" id="KW-0472">Membrane</keyword>
<dbReference type="RefSeq" id="WP_162606105.1">
    <property type="nucleotide sequence ID" value="NZ_SMLB01000061.1"/>
</dbReference>
<evidence type="ECO:0000256" key="2">
    <source>
        <dbReference type="ARBA" id="ARBA00022448"/>
    </source>
</evidence>
<sequence length="95" mass="9653">MAPYRRFAAATSLTAAGDGVFAAAVPLLAATLTRDPRLVSVVAAATYLPWLLFSLPAGALVDRHDRAGLLWRGVAVQAGLAGVVAVLAATGRLGV</sequence>
<name>A0A4R5A207_9ACTN</name>
<evidence type="ECO:0000313" key="9">
    <source>
        <dbReference type="Proteomes" id="UP000295217"/>
    </source>
</evidence>
<keyword evidence="9" id="KW-1185">Reference proteome</keyword>
<comment type="caution">
    <text evidence="8">The sequence shown here is derived from an EMBL/GenBank/DDBJ whole genome shotgun (WGS) entry which is preliminary data.</text>
</comment>
<dbReference type="PANTHER" id="PTHR23513">
    <property type="entry name" value="INTEGRAL MEMBRANE EFFLUX PROTEIN-RELATED"/>
    <property type="match status" value="1"/>
</dbReference>
<feature type="non-terminal residue" evidence="8">
    <location>
        <position position="95"/>
    </location>
</feature>
<dbReference type="AlphaFoldDB" id="A0A4R5A207"/>
<comment type="subcellular location">
    <subcellularLocation>
        <location evidence="1">Cell membrane</location>
        <topology evidence="1">Multi-pass membrane protein</topology>
    </subcellularLocation>
</comment>
<keyword evidence="3" id="KW-1003">Cell membrane</keyword>
<evidence type="ECO:0000256" key="1">
    <source>
        <dbReference type="ARBA" id="ARBA00004651"/>
    </source>
</evidence>
<dbReference type="PANTHER" id="PTHR23513:SF11">
    <property type="entry name" value="STAPHYLOFERRIN A TRANSPORTER"/>
    <property type="match status" value="1"/>
</dbReference>
<dbReference type="EMBL" id="SMLB01000061">
    <property type="protein sequence ID" value="TDD64826.1"/>
    <property type="molecule type" value="Genomic_DNA"/>
</dbReference>
<proteinExistence type="predicted"/>